<sequence length="425" mass="50186">MEVCHKLLFELLHEVYAEVKSYKTRIYNDVAELFGVAHVIGVSQKQIHHDKDKEKGQEVELTKYLCHFYLRKYFEQLLPYYQRKYGNSKSTIYRDNIEAIEMLKSVDEYVEKVKLWSWCALLQDPELTLFPSTFKMTDSNGEATQFDPNSHKRCFGSDNCANVISYCVWPILLQNNIAVNKMLVEVIVRDQPPRDDKKPKCQPSNSATSILPAHHMEALSLQNGDSHVHCNGHSHSQNQHNNYQTGPETLYQRFGPEYNCLQYYSFIFIFLFFKNYGIYNYIMKKKTVFLFVEVSILGAIRGSFSFTILKYRTNHHYFRYVILFLIKNNFSSSSKVKETVKLLQFWHNKLNEEYIVVNKYLVLFKIQFNINVVDDVALCKSIYTSYEKDIERQYESIQTKTDHLKYLILTVNKKTIKEQINYIYA</sequence>
<accession>X6P6G4</accession>
<comment type="caution">
    <text evidence="3">The sequence shown here is derived from an EMBL/GenBank/DDBJ whole genome shotgun (WGS) entry which is preliminary data.</text>
</comment>
<dbReference type="InterPro" id="IPR031981">
    <property type="entry name" value="MIEAP_C"/>
</dbReference>
<evidence type="ECO:0000256" key="1">
    <source>
        <dbReference type="SAM" id="Phobius"/>
    </source>
</evidence>
<reference evidence="3 4" key="1">
    <citation type="journal article" date="2013" name="Curr. Biol.">
        <title>The Genome of the Foraminiferan Reticulomyxa filosa.</title>
        <authorList>
            <person name="Glockner G."/>
            <person name="Hulsmann N."/>
            <person name="Schleicher M."/>
            <person name="Noegel A.A."/>
            <person name="Eichinger L."/>
            <person name="Gallinger C."/>
            <person name="Pawlowski J."/>
            <person name="Sierra R."/>
            <person name="Euteneuer U."/>
            <person name="Pillet L."/>
            <person name="Moustafa A."/>
            <person name="Platzer M."/>
            <person name="Groth M."/>
            <person name="Szafranski K."/>
            <person name="Schliwa M."/>
        </authorList>
    </citation>
    <scope>NUCLEOTIDE SEQUENCE [LARGE SCALE GENOMIC DNA]</scope>
</reference>
<keyword evidence="1" id="KW-0812">Transmembrane</keyword>
<feature type="domain" description="Mitochondria-eating protein C-terminal" evidence="2">
    <location>
        <begin position="4"/>
        <end position="181"/>
    </location>
</feature>
<organism evidence="3 4">
    <name type="scientific">Reticulomyxa filosa</name>
    <dbReference type="NCBI Taxonomy" id="46433"/>
    <lineage>
        <taxon>Eukaryota</taxon>
        <taxon>Sar</taxon>
        <taxon>Rhizaria</taxon>
        <taxon>Retaria</taxon>
        <taxon>Foraminifera</taxon>
        <taxon>Monothalamids</taxon>
        <taxon>Reticulomyxidae</taxon>
        <taxon>Reticulomyxa</taxon>
    </lineage>
</organism>
<dbReference type="Proteomes" id="UP000023152">
    <property type="component" value="Unassembled WGS sequence"/>
</dbReference>
<proteinExistence type="predicted"/>
<keyword evidence="4" id="KW-1185">Reference proteome</keyword>
<evidence type="ECO:0000313" key="4">
    <source>
        <dbReference type="Proteomes" id="UP000023152"/>
    </source>
</evidence>
<evidence type="ECO:0000259" key="2">
    <source>
        <dbReference type="Pfam" id="PF16026"/>
    </source>
</evidence>
<keyword evidence="1" id="KW-0472">Membrane</keyword>
<dbReference type="EMBL" id="ASPP01003148">
    <property type="protein sequence ID" value="ETO33771.1"/>
    <property type="molecule type" value="Genomic_DNA"/>
</dbReference>
<dbReference type="Pfam" id="PF16026">
    <property type="entry name" value="MIEAP"/>
    <property type="match status" value="1"/>
</dbReference>
<feature type="transmembrane region" description="Helical" evidence="1">
    <location>
        <begin position="288"/>
        <end position="309"/>
    </location>
</feature>
<feature type="transmembrane region" description="Helical" evidence="1">
    <location>
        <begin position="263"/>
        <end position="282"/>
    </location>
</feature>
<evidence type="ECO:0000313" key="3">
    <source>
        <dbReference type="EMBL" id="ETO33771.1"/>
    </source>
</evidence>
<dbReference type="AlphaFoldDB" id="X6P6G4"/>
<protein>
    <recommendedName>
        <fullName evidence="2">Mitochondria-eating protein C-terminal domain-containing protein</fullName>
    </recommendedName>
</protein>
<gene>
    <name evidence="3" type="ORF">RFI_03331</name>
</gene>
<name>X6P6G4_RETFI</name>
<keyword evidence="1" id="KW-1133">Transmembrane helix</keyword>